<dbReference type="SUPFAM" id="SSF52540">
    <property type="entry name" value="P-loop containing nucleoside triphosphate hydrolases"/>
    <property type="match status" value="1"/>
</dbReference>
<dbReference type="eggNOG" id="COG1122">
    <property type="taxonomic scope" value="Bacteria"/>
</dbReference>
<name>E1R938_SEDSS</name>
<dbReference type="GO" id="GO:0042626">
    <property type="term" value="F:ATPase-coupled transmembrane transporter activity"/>
    <property type="evidence" value="ECO:0007669"/>
    <property type="project" value="TreeGrafter"/>
</dbReference>
<dbReference type="KEGG" id="ssm:Spirs_3922"/>
<keyword evidence="6" id="KW-0067">ATP-binding</keyword>
<dbReference type="EMBL" id="CP002116">
    <property type="protein sequence ID" value="ADK83007.1"/>
    <property type="molecule type" value="Genomic_DNA"/>
</dbReference>
<dbReference type="Pfam" id="PF00005">
    <property type="entry name" value="ABC_tran"/>
    <property type="match status" value="1"/>
</dbReference>
<dbReference type="OrthoDB" id="501320at2"/>
<dbReference type="GO" id="GO:0005524">
    <property type="term" value="F:ATP binding"/>
    <property type="evidence" value="ECO:0007669"/>
    <property type="project" value="UniProtKB-KW"/>
</dbReference>
<keyword evidence="7" id="KW-1278">Translocase</keyword>
<comment type="similarity">
    <text evidence="2">Belongs to the ABC transporter superfamily.</text>
</comment>
<gene>
    <name evidence="10" type="ordered locus">Spirs_3922</name>
</gene>
<evidence type="ECO:0000313" key="11">
    <source>
        <dbReference type="Proteomes" id="UP000002318"/>
    </source>
</evidence>
<dbReference type="SMART" id="SM00382">
    <property type="entry name" value="AAA"/>
    <property type="match status" value="1"/>
</dbReference>
<dbReference type="STRING" id="573413.Spirs_3922"/>
<dbReference type="InterPro" id="IPR003593">
    <property type="entry name" value="AAA+_ATPase"/>
</dbReference>
<comment type="subcellular location">
    <subcellularLocation>
        <location evidence="1">Cell membrane</location>
    </subcellularLocation>
</comment>
<evidence type="ECO:0000313" key="10">
    <source>
        <dbReference type="EMBL" id="ADK83007.1"/>
    </source>
</evidence>
<evidence type="ECO:0000256" key="5">
    <source>
        <dbReference type="ARBA" id="ARBA00022741"/>
    </source>
</evidence>
<keyword evidence="8" id="KW-0472">Membrane</keyword>
<proteinExistence type="inferred from homology"/>
<protein>
    <submittedName>
        <fullName evidence="10">ABC transporter related protein</fullName>
    </submittedName>
</protein>
<feature type="domain" description="ABC transporter" evidence="9">
    <location>
        <begin position="4"/>
        <end position="237"/>
    </location>
</feature>
<dbReference type="InterPro" id="IPR050095">
    <property type="entry name" value="ECF_ABC_transporter_ATP-bd"/>
</dbReference>
<organism evidence="10 11">
    <name type="scientific">Sediminispirochaeta smaragdinae (strain DSM 11293 / JCM 15392 / SEBR 4228)</name>
    <name type="common">Spirochaeta smaragdinae</name>
    <dbReference type="NCBI Taxonomy" id="573413"/>
    <lineage>
        <taxon>Bacteria</taxon>
        <taxon>Pseudomonadati</taxon>
        <taxon>Spirochaetota</taxon>
        <taxon>Spirochaetia</taxon>
        <taxon>Spirochaetales</taxon>
        <taxon>Spirochaetaceae</taxon>
        <taxon>Sediminispirochaeta</taxon>
    </lineage>
</organism>
<keyword evidence="11" id="KW-1185">Reference proteome</keyword>
<dbReference type="PROSITE" id="PS50893">
    <property type="entry name" value="ABC_TRANSPORTER_2"/>
    <property type="match status" value="1"/>
</dbReference>
<reference evidence="10 11" key="1">
    <citation type="journal article" date="2010" name="Stand. Genomic Sci.">
        <title>Complete genome sequence of Spirochaeta smaragdinae type strain (SEBR 4228).</title>
        <authorList>
            <person name="Mavromatis K."/>
            <person name="Yasawong M."/>
            <person name="Chertkov O."/>
            <person name="Lapidus A."/>
            <person name="Lucas S."/>
            <person name="Nolan M."/>
            <person name="Del Rio T.G."/>
            <person name="Tice H."/>
            <person name="Cheng J.F."/>
            <person name="Pitluck S."/>
            <person name="Liolios K."/>
            <person name="Ivanova N."/>
            <person name="Tapia R."/>
            <person name="Han C."/>
            <person name="Bruce D."/>
            <person name="Goodwin L."/>
            <person name="Pati A."/>
            <person name="Chen A."/>
            <person name="Palaniappan K."/>
            <person name="Land M."/>
            <person name="Hauser L."/>
            <person name="Chang Y.J."/>
            <person name="Jeffries C.D."/>
            <person name="Detter J.C."/>
            <person name="Rohde M."/>
            <person name="Brambilla E."/>
            <person name="Spring S."/>
            <person name="Goker M."/>
            <person name="Sikorski J."/>
            <person name="Woyke T."/>
            <person name="Bristow J."/>
            <person name="Eisen J.A."/>
            <person name="Markowitz V."/>
            <person name="Hugenholtz P."/>
            <person name="Klenk H.P."/>
            <person name="Kyrpides N.C."/>
        </authorList>
    </citation>
    <scope>NUCLEOTIDE SEQUENCE [LARGE SCALE GENOMIC DNA]</scope>
    <source>
        <strain evidence="11">DSM 11293 / JCM 15392 / SEBR 4228</strain>
    </source>
</reference>
<evidence type="ECO:0000256" key="3">
    <source>
        <dbReference type="ARBA" id="ARBA00022448"/>
    </source>
</evidence>
<dbReference type="AlphaFoldDB" id="E1R938"/>
<dbReference type="HOGENOM" id="CLU_000604_1_22_12"/>
<dbReference type="PANTHER" id="PTHR43553">
    <property type="entry name" value="HEAVY METAL TRANSPORTER"/>
    <property type="match status" value="1"/>
</dbReference>
<dbReference type="Proteomes" id="UP000002318">
    <property type="component" value="Chromosome"/>
</dbReference>
<keyword evidence="5" id="KW-0547">Nucleotide-binding</keyword>
<evidence type="ECO:0000259" key="9">
    <source>
        <dbReference type="PROSITE" id="PS50893"/>
    </source>
</evidence>
<evidence type="ECO:0000256" key="2">
    <source>
        <dbReference type="ARBA" id="ARBA00005417"/>
    </source>
</evidence>
<dbReference type="Gene3D" id="3.40.50.300">
    <property type="entry name" value="P-loop containing nucleotide triphosphate hydrolases"/>
    <property type="match status" value="1"/>
</dbReference>
<dbReference type="FunFam" id="3.40.50.300:FF:000224">
    <property type="entry name" value="Energy-coupling factor transporter ATP-binding protein EcfA"/>
    <property type="match status" value="1"/>
</dbReference>
<dbReference type="InterPro" id="IPR027417">
    <property type="entry name" value="P-loop_NTPase"/>
</dbReference>
<evidence type="ECO:0000256" key="7">
    <source>
        <dbReference type="ARBA" id="ARBA00022967"/>
    </source>
</evidence>
<evidence type="ECO:0000256" key="1">
    <source>
        <dbReference type="ARBA" id="ARBA00004236"/>
    </source>
</evidence>
<dbReference type="PANTHER" id="PTHR43553:SF24">
    <property type="entry name" value="ENERGY-COUPLING FACTOR TRANSPORTER ATP-BINDING PROTEIN ECFA1"/>
    <property type="match status" value="1"/>
</dbReference>
<accession>E1R938</accession>
<keyword evidence="4" id="KW-1003">Cell membrane</keyword>
<evidence type="ECO:0000256" key="8">
    <source>
        <dbReference type="ARBA" id="ARBA00023136"/>
    </source>
</evidence>
<evidence type="ECO:0000256" key="6">
    <source>
        <dbReference type="ARBA" id="ARBA00022840"/>
    </source>
</evidence>
<keyword evidence="3" id="KW-0813">Transport</keyword>
<evidence type="ECO:0000256" key="4">
    <source>
        <dbReference type="ARBA" id="ARBA00022475"/>
    </source>
</evidence>
<sequence>MHAIELVDVSFSYPGGFQAVDHVGMGFDAGEAVAIVGQNGAGKTTTVKLMNNLFQPTEGTVFVQGKNTRDFSTAQIARKVGYVFQNPDDQLFQSSVEKEVIYSPKMNKVPEEESKKWIDLAVELCDLEDKMELNPYDLPLSIRKFVTIACVIAMNPDVLIFDEPTAGQDLHGLNLLARIIEVLQGRGKTIITITHDMDFVLEHFRRVIVMADKRKIADGDARDIFWDMEIMQKASLKQPPVCSLARELGLARGIVTQQELLDALGQTADIV</sequence>
<dbReference type="InterPro" id="IPR003439">
    <property type="entry name" value="ABC_transporter-like_ATP-bd"/>
</dbReference>
<dbReference type="CDD" id="cd03225">
    <property type="entry name" value="ABC_cobalt_CbiO_domain1"/>
    <property type="match status" value="1"/>
</dbReference>
<dbReference type="InterPro" id="IPR015856">
    <property type="entry name" value="ABC_transpr_CbiO/EcfA_su"/>
</dbReference>
<dbReference type="GO" id="GO:0043190">
    <property type="term" value="C:ATP-binding cassette (ABC) transporter complex"/>
    <property type="evidence" value="ECO:0007669"/>
    <property type="project" value="TreeGrafter"/>
</dbReference>
<dbReference type="GO" id="GO:0016887">
    <property type="term" value="F:ATP hydrolysis activity"/>
    <property type="evidence" value="ECO:0007669"/>
    <property type="project" value="InterPro"/>
</dbReference>